<reference evidence="10 11" key="1">
    <citation type="journal article" date="2016" name="Mol. Biol. Evol.">
        <title>Comparative Genomics of Early-Diverging Mushroom-Forming Fungi Provides Insights into the Origins of Lignocellulose Decay Capabilities.</title>
        <authorList>
            <person name="Nagy L.G."/>
            <person name="Riley R."/>
            <person name="Tritt A."/>
            <person name="Adam C."/>
            <person name="Daum C."/>
            <person name="Floudas D."/>
            <person name="Sun H."/>
            <person name="Yadav J.S."/>
            <person name="Pangilinan J."/>
            <person name="Larsson K.H."/>
            <person name="Matsuura K."/>
            <person name="Barry K."/>
            <person name="Labutti K."/>
            <person name="Kuo R."/>
            <person name="Ohm R.A."/>
            <person name="Bhattacharya S.S."/>
            <person name="Shirouzu T."/>
            <person name="Yoshinaga Y."/>
            <person name="Martin F.M."/>
            <person name="Grigoriev I.V."/>
            <person name="Hibbett D.S."/>
        </authorList>
    </citation>
    <scope>NUCLEOTIDE SEQUENCE [LARGE SCALE GENOMIC DNA]</scope>
    <source>
        <strain evidence="10 11">TUFC12733</strain>
    </source>
</reference>
<dbReference type="PANTHER" id="PTHR45255:SF1">
    <property type="entry name" value="DNAJ HOMOLOG SUBFAMILY C MEMBER 24"/>
    <property type="match status" value="1"/>
</dbReference>
<evidence type="ECO:0000313" key="10">
    <source>
        <dbReference type="EMBL" id="KZO91529.1"/>
    </source>
</evidence>
<evidence type="ECO:0000256" key="5">
    <source>
        <dbReference type="ARBA" id="ARBA00022833"/>
    </source>
</evidence>
<dbReference type="PROSITE" id="PS50076">
    <property type="entry name" value="DNAJ_2"/>
    <property type="match status" value="1"/>
</dbReference>
<evidence type="ECO:0000259" key="8">
    <source>
        <dbReference type="PROSITE" id="PS50076"/>
    </source>
</evidence>
<dbReference type="SUPFAM" id="SSF144217">
    <property type="entry name" value="CSL zinc finger"/>
    <property type="match status" value="1"/>
</dbReference>
<dbReference type="GO" id="GO:0001671">
    <property type="term" value="F:ATPase activator activity"/>
    <property type="evidence" value="ECO:0007669"/>
    <property type="project" value="TreeGrafter"/>
</dbReference>
<feature type="region of interest" description="Disordered" evidence="7">
    <location>
        <begin position="40"/>
        <end position="66"/>
    </location>
</feature>
<feature type="compositionally biased region" description="Polar residues" evidence="7">
    <location>
        <begin position="49"/>
        <end position="65"/>
    </location>
</feature>
<dbReference type="CDD" id="cd06257">
    <property type="entry name" value="DnaJ"/>
    <property type="match status" value="1"/>
</dbReference>
<dbReference type="PROSITE" id="PS51074">
    <property type="entry name" value="DPH_MB"/>
    <property type="match status" value="1"/>
</dbReference>
<dbReference type="SUPFAM" id="SSF46565">
    <property type="entry name" value="Chaperone J-domain"/>
    <property type="match status" value="1"/>
</dbReference>
<dbReference type="InterPro" id="IPR036671">
    <property type="entry name" value="DPH_MB_sf"/>
</dbReference>
<evidence type="ECO:0000256" key="1">
    <source>
        <dbReference type="ARBA" id="ARBA00003474"/>
    </source>
</evidence>
<dbReference type="PANTHER" id="PTHR45255">
    <property type="entry name" value="DNAJ HOMOLOG SUBFAMILY C MEMBER 24"/>
    <property type="match status" value="1"/>
</dbReference>
<dbReference type="Gene3D" id="1.10.287.110">
    <property type="entry name" value="DnaJ domain"/>
    <property type="match status" value="1"/>
</dbReference>
<keyword evidence="4" id="KW-0479">Metal-binding</keyword>
<feature type="domain" description="DPH-type MB" evidence="9">
    <location>
        <begin position="115"/>
        <end position="173"/>
    </location>
</feature>
<dbReference type="Proteomes" id="UP000076738">
    <property type="component" value="Unassembled WGS sequence"/>
</dbReference>
<keyword evidence="11" id="KW-1185">Reference proteome</keyword>
<dbReference type="UniPathway" id="UPA00559"/>
<evidence type="ECO:0000256" key="7">
    <source>
        <dbReference type="SAM" id="MobiDB-lite"/>
    </source>
</evidence>
<organism evidence="10 11">
    <name type="scientific">Calocera viscosa (strain TUFC12733)</name>
    <dbReference type="NCBI Taxonomy" id="1330018"/>
    <lineage>
        <taxon>Eukaryota</taxon>
        <taxon>Fungi</taxon>
        <taxon>Dikarya</taxon>
        <taxon>Basidiomycota</taxon>
        <taxon>Agaricomycotina</taxon>
        <taxon>Dacrymycetes</taxon>
        <taxon>Dacrymycetales</taxon>
        <taxon>Dacrymycetaceae</taxon>
        <taxon>Calocera</taxon>
    </lineage>
</organism>
<dbReference type="PRINTS" id="PR00625">
    <property type="entry name" value="JDOMAIN"/>
</dbReference>
<evidence type="ECO:0000259" key="9">
    <source>
        <dbReference type="PROSITE" id="PS51074"/>
    </source>
</evidence>
<dbReference type="InterPro" id="IPR036869">
    <property type="entry name" value="J_dom_sf"/>
</dbReference>
<dbReference type="InterPro" id="IPR007872">
    <property type="entry name" value="DPH_MB_dom"/>
</dbReference>
<dbReference type="OrthoDB" id="445556at2759"/>
<proteinExistence type="inferred from homology"/>
<protein>
    <recommendedName>
        <fullName evidence="3">Diphthamide biosynthesis protein 4</fullName>
    </recommendedName>
</protein>
<evidence type="ECO:0000256" key="2">
    <source>
        <dbReference type="ARBA" id="ARBA00006169"/>
    </source>
</evidence>
<dbReference type="AlphaFoldDB" id="A0A167HE53"/>
<comment type="similarity">
    <text evidence="2">Belongs to the DPH4 family.</text>
</comment>
<evidence type="ECO:0000256" key="3">
    <source>
        <dbReference type="ARBA" id="ARBA00021797"/>
    </source>
</evidence>
<dbReference type="EMBL" id="KV417322">
    <property type="protein sequence ID" value="KZO91529.1"/>
    <property type="molecule type" value="Genomic_DNA"/>
</dbReference>
<dbReference type="SMART" id="SM00271">
    <property type="entry name" value="DnaJ"/>
    <property type="match status" value="1"/>
</dbReference>
<evidence type="ECO:0000256" key="6">
    <source>
        <dbReference type="ARBA" id="ARBA00023004"/>
    </source>
</evidence>
<dbReference type="STRING" id="1330018.A0A167HE53"/>
<dbReference type="InterPro" id="IPR001623">
    <property type="entry name" value="DnaJ_domain"/>
</dbReference>
<gene>
    <name evidence="10" type="ORF">CALVIDRAFT_488960</name>
</gene>
<dbReference type="GO" id="GO:0008198">
    <property type="term" value="F:ferrous iron binding"/>
    <property type="evidence" value="ECO:0007669"/>
    <property type="project" value="TreeGrafter"/>
</dbReference>
<evidence type="ECO:0000313" key="11">
    <source>
        <dbReference type="Proteomes" id="UP000076738"/>
    </source>
</evidence>
<sequence>MTTTTLSSEPYQSYYSLLGVLPNATPQQIKQAYHRLVLRHHPDKRRTPRSGSVSPPNGASLSLPQPETVDIGRLTVAYATLSSLERRNEYDERLRDEASGAAPREDLLETKIRRPAEVVSLDEFNMSVDDRGELWTYPCRCSSLYKIREADMEADLHLLECGGCSEVVWVEYEEAGEDITDIGLDGEQEGD</sequence>
<feature type="domain" description="J" evidence="8">
    <location>
        <begin position="13"/>
        <end position="94"/>
    </location>
</feature>
<dbReference type="Pfam" id="PF05207">
    <property type="entry name" value="Zn_ribbon_CSL"/>
    <property type="match status" value="1"/>
</dbReference>
<comment type="function">
    <text evidence="1">Required for the first step of diphthamide biosynthesis, the transfer of 3-amino-3-carboxypropyl from S-adenosyl-L-methionine to a histidine residue. Diphthamide is a post-translational modification of histidine which occurs in elongation factor 2.</text>
</comment>
<evidence type="ECO:0000256" key="4">
    <source>
        <dbReference type="ARBA" id="ARBA00022723"/>
    </source>
</evidence>
<accession>A0A167HE53</accession>
<keyword evidence="5" id="KW-0862">Zinc</keyword>
<dbReference type="Gene3D" id="3.10.660.10">
    <property type="entry name" value="DPH Zinc finger"/>
    <property type="match status" value="1"/>
</dbReference>
<dbReference type="GO" id="GO:0017183">
    <property type="term" value="P:protein histidyl modification to diphthamide"/>
    <property type="evidence" value="ECO:0007669"/>
    <property type="project" value="UniProtKB-UniPathway"/>
</dbReference>
<dbReference type="Pfam" id="PF00226">
    <property type="entry name" value="DnaJ"/>
    <property type="match status" value="1"/>
</dbReference>
<keyword evidence="6" id="KW-0408">Iron</keyword>
<name>A0A167HE53_CALVF</name>